<feature type="transmembrane region" description="Helical" evidence="5">
    <location>
        <begin position="25"/>
        <end position="43"/>
    </location>
</feature>
<dbReference type="Gene3D" id="1.10.357.140">
    <property type="entry name" value="UbiA prenyltransferase"/>
    <property type="match status" value="1"/>
</dbReference>
<gene>
    <name evidence="6" type="ORF">TAE01_32250</name>
</gene>
<comment type="subcellular location">
    <subcellularLocation>
        <location evidence="1">Membrane</location>
        <topology evidence="1">Multi-pass membrane protein</topology>
    </subcellularLocation>
</comment>
<accession>A0A512D4L8</accession>
<sequence>MATVSARRGPSLVLSLVQLGRPRQWLRNVLVAAVPIAAGTILHRDVLVATAQAFLAFTLAASATYCLNDVLDADADARHPTKRNRPVASGRVTPLQAVAAAALLALAAVAVSGSGSLRWVVTGYLVLSVAYSTALKHQAVLELALVSAGFLLRAIAGGAATGTSISRWFLIVTGFASLFVVIGKRLSELVSVGLEDRTRRALGSYTQSYLRMMFGVCGAVTVTAYCLWAFGLGTAPSQGVFAGVSVVPLVLLIMRYSLDADLGRAQEPEQVMLHDHVLQALGAIWFACFWLAAMS</sequence>
<keyword evidence="6" id="KW-0328">Glycosyltransferase</keyword>
<dbReference type="NCBIfam" id="NF008978">
    <property type="entry name" value="PRK12324.1-4"/>
    <property type="match status" value="1"/>
</dbReference>
<evidence type="ECO:0000256" key="2">
    <source>
        <dbReference type="ARBA" id="ARBA00022692"/>
    </source>
</evidence>
<evidence type="ECO:0000313" key="6">
    <source>
        <dbReference type="EMBL" id="GEO31415.1"/>
    </source>
</evidence>
<evidence type="ECO:0000256" key="3">
    <source>
        <dbReference type="ARBA" id="ARBA00022989"/>
    </source>
</evidence>
<feature type="transmembrane region" description="Helical" evidence="5">
    <location>
        <begin position="208"/>
        <end position="231"/>
    </location>
</feature>
<feature type="transmembrane region" description="Helical" evidence="5">
    <location>
        <begin position="277"/>
        <end position="294"/>
    </location>
</feature>
<comment type="caution">
    <text evidence="6">The sequence shown here is derived from an EMBL/GenBank/DDBJ whole genome shotgun (WGS) entry which is preliminary data.</text>
</comment>
<dbReference type="EMBL" id="BJYX01000019">
    <property type="protein sequence ID" value="GEO31415.1"/>
    <property type="molecule type" value="Genomic_DNA"/>
</dbReference>
<name>A0A512D4L8_9MICO</name>
<keyword evidence="3 5" id="KW-1133">Transmembrane helix</keyword>
<evidence type="ECO:0000313" key="7">
    <source>
        <dbReference type="Proteomes" id="UP000321534"/>
    </source>
</evidence>
<keyword evidence="7" id="KW-1185">Reference proteome</keyword>
<protein>
    <submittedName>
        <fullName evidence="6">Decaprenyl-phosphate phosphoribosyltransferase</fullName>
    </submittedName>
</protein>
<evidence type="ECO:0000256" key="5">
    <source>
        <dbReference type="SAM" id="Phobius"/>
    </source>
</evidence>
<dbReference type="Proteomes" id="UP000321534">
    <property type="component" value="Unassembled WGS sequence"/>
</dbReference>
<keyword evidence="6" id="KW-0808">Transferase</keyword>
<dbReference type="RefSeq" id="WP_147067808.1">
    <property type="nucleotide sequence ID" value="NZ_BAAARO010000007.1"/>
</dbReference>
<dbReference type="CDD" id="cd13963">
    <property type="entry name" value="PT_UbiA_2"/>
    <property type="match status" value="1"/>
</dbReference>
<feature type="transmembrane region" description="Helical" evidence="5">
    <location>
        <begin position="237"/>
        <end position="256"/>
    </location>
</feature>
<feature type="transmembrane region" description="Helical" evidence="5">
    <location>
        <begin position="49"/>
        <end position="71"/>
    </location>
</feature>
<dbReference type="InterPro" id="IPR000537">
    <property type="entry name" value="UbiA_prenyltransferase"/>
</dbReference>
<evidence type="ECO:0000256" key="4">
    <source>
        <dbReference type="ARBA" id="ARBA00023136"/>
    </source>
</evidence>
<keyword evidence="4 5" id="KW-0472">Membrane</keyword>
<proteinExistence type="predicted"/>
<keyword evidence="2 5" id="KW-0812">Transmembrane</keyword>
<feature type="transmembrane region" description="Helical" evidence="5">
    <location>
        <begin position="92"/>
        <end position="111"/>
    </location>
</feature>
<feature type="transmembrane region" description="Helical" evidence="5">
    <location>
        <begin position="141"/>
        <end position="162"/>
    </location>
</feature>
<dbReference type="GO" id="GO:0016020">
    <property type="term" value="C:membrane"/>
    <property type="evidence" value="ECO:0007669"/>
    <property type="project" value="UniProtKB-SubCell"/>
</dbReference>
<dbReference type="GO" id="GO:0016765">
    <property type="term" value="F:transferase activity, transferring alkyl or aryl (other than methyl) groups"/>
    <property type="evidence" value="ECO:0007669"/>
    <property type="project" value="InterPro"/>
</dbReference>
<evidence type="ECO:0000256" key="1">
    <source>
        <dbReference type="ARBA" id="ARBA00004141"/>
    </source>
</evidence>
<dbReference type="InterPro" id="IPR050475">
    <property type="entry name" value="Prenyltransferase_related"/>
</dbReference>
<dbReference type="PANTHER" id="PTHR42723:SF1">
    <property type="entry name" value="CHLOROPHYLL SYNTHASE, CHLOROPLASTIC"/>
    <property type="match status" value="1"/>
</dbReference>
<feature type="transmembrane region" description="Helical" evidence="5">
    <location>
        <begin position="168"/>
        <end position="187"/>
    </location>
</feature>
<dbReference type="Pfam" id="PF01040">
    <property type="entry name" value="UbiA"/>
    <property type="match status" value="1"/>
</dbReference>
<organism evidence="6 7">
    <name type="scientific">Terrabacter aerolatus</name>
    <dbReference type="NCBI Taxonomy" id="422442"/>
    <lineage>
        <taxon>Bacteria</taxon>
        <taxon>Bacillati</taxon>
        <taxon>Actinomycetota</taxon>
        <taxon>Actinomycetes</taxon>
        <taxon>Micrococcales</taxon>
        <taxon>Intrasporangiaceae</taxon>
        <taxon>Terrabacter</taxon>
    </lineage>
</organism>
<dbReference type="GO" id="GO:0016757">
    <property type="term" value="F:glycosyltransferase activity"/>
    <property type="evidence" value="ECO:0007669"/>
    <property type="project" value="UniProtKB-KW"/>
</dbReference>
<reference evidence="6 7" key="1">
    <citation type="submission" date="2019-07" db="EMBL/GenBank/DDBJ databases">
        <title>Whole genome shotgun sequence of Terrabacter aerolatus NBRC 106305.</title>
        <authorList>
            <person name="Hosoyama A."/>
            <person name="Uohara A."/>
            <person name="Ohji S."/>
            <person name="Ichikawa N."/>
        </authorList>
    </citation>
    <scope>NUCLEOTIDE SEQUENCE [LARGE SCALE GENOMIC DNA]</scope>
    <source>
        <strain evidence="6 7">NBRC 106305</strain>
    </source>
</reference>
<dbReference type="AlphaFoldDB" id="A0A512D4L8"/>
<dbReference type="OrthoDB" id="9803632at2"/>
<dbReference type="InterPro" id="IPR044878">
    <property type="entry name" value="UbiA_sf"/>
</dbReference>
<dbReference type="PANTHER" id="PTHR42723">
    <property type="entry name" value="CHLOROPHYLL SYNTHASE"/>
    <property type="match status" value="1"/>
</dbReference>